<evidence type="ECO:0000256" key="7">
    <source>
        <dbReference type="ARBA" id="ARBA00047820"/>
    </source>
</evidence>
<dbReference type="SMART" id="SM01131">
    <property type="entry name" value="DHHA2"/>
    <property type="match status" value="1"/>
</dbReference>
<dbReference type="PANTHER" id="PTHR12112">
    <property type="entry name" value="BNIP - RELATED"/>
    <property type="match status" value="1"/>
</dbReference>
<dbReference type="SUPFAM" id="SSF75138">
    <property type="entry name" value="HprK N-terminal domain-like"/>
    <property type="match status" value="1"/>
</dbReference>
<evidence type="ECO:0000256" key="5">
    <source>
        <dbReference type="ARBA" id="ARBA00023211"/>
    </source>
</evidence>
<dbReference type="Gene3D" id="3.10.310.20">
    <property type="entry name" value="DHHA2 domain"/>
    <property type="match status" value="1"/>
</dbReference>
<dbReference type="STRING" id="45851.BHV86_01790"/>
<dbReference type="Gene3D" id="3.10.580.10">
    <property type="entry name" value="CBS-domain"/>
    <property type="match status" value="1"/>
</dbReference>
<dbReference type="Pfam" id="PF02833">
    <property type="entry name" value="DHHA2"/>
    <property type="match status" value="1"/>
</dbReference>
<dbReference type="InterPro" id="IPR001667">
    <property type="entry name" value="DDH_dom"/>
</dbReference>
<dbReference type="InterPro" id="IPR010766">
    <property type="entry name" value="DRTGG"/>
</dbReference>
<dbReference type="InterPro" id="IPR028979">
    <property type="entry name" value="Ser_kin/Pase_Hpr-like_N_sf"/>
</dbReference>
<dbReference type="InterPro" id="IPR000644">
    <property type="entry name" value="CBS_dom"/>
</dbReference>
<keyword evidence="11" id="KW-1185">Reference proteome</keyword>
<evidence type="ECO:0000313" key="10">
    <source>
        <dbReference type="EMBL" id="EFF69052.1"/>
    </source>
</evidence>
<comment type="caution">
    <text evidence="10">The sequence shown here is derived from an EMBL/GenBank/DDBJ whole genome shotgun (WGS) entry which is preliminary data.</text>
</comment>
<comment type="cofactor">
    <cofactor evidence="1">
        <name>Mn(2+)</name>
        <dbReference type="ChEBI" id="CHEBI:29035"/>
    </cofactor>
</comment>
<dbReference type="eggNOG" id="COG1227">
    <property type="taxonomic scope" value="Bacteria"/>
</dbReference>
<dbReference type="GO" id="GO:0046872">
    <property type="term" value="F:metal ion binding"/>
    <property type="evidence" value="ECO:0007669"/>
    <property type="project" value="UniProtKB-KW"/>
</dbReference>
<evidence type="ECO:0000256" key="8">
    <source>
        <dbReference type="PROSITE-ProRule" id="PRU00703"/>
    </source>
</evidence>
<organism evidence="10 11">
    <name type="scientific">Eshraghiella crossota DSM 2876</name>
    <dbReference type="NCBI Taxonomy" id="511680"/>
    <lineage>
        <taxon>Bacteria</taxon>
        <taxon>Bacillati</taxon>
        <taxon>Bacillota</taxon>
        <taxon>Clostridia</taxon>
        <taxon>Lachnospirales</taxon>
        <taxon>Lachnospiraceae</taxon>
        <taxon>Eshraghiella</taxon>
    </lineage>
</organism>
<dbReference type="PROSITE" id="PS51371">
    <property type="entry name" value="CBS"/>
    <property type="match status" value="1"/>
</dbReference>
<dbReference type="HOGENOM" id="CLU_025243_1_0_9"/>
<dbReference type="RefSeq" id="WP_005602009.1">
    <property type="nucleotide sequence ID" value="NZ_GG663521.1"/>
</dbReference>
<dbReference type="InterPro" id="IPR046342">
    <property type="entry name" value="CBS_dom_sf"/>
</dbReference>
<keyword evidence="8" id="KW-0129">CBS domain</keyword>
<dbReference type="SUPFAM" id="SSF54631">
    <property type="entry name" value="CBS-domain pair"/>
    <property type="match status" value="1"/>
</dbReference>
<dbReference type="SUPFAM" id="SSF64182">
    <property type="entry name" value="DHH phosphoesterases"/>
    <property type="match status" value="1"/>
</dbReference>
<evidence type="ECO:0000259" key="9">
    <source>
        <dbReference type="PROSITE" id="PS51371"/>
    </source>
</evidence>
<dbReference type="NCBIfam" id="NF003877">
    <property type="entry name" value="PRK05427.1"/>
    <property type="match status" value="1"/>
</dbReference>
<evidence type="ECO:0000313" key="11">
    <source>
        <dbReference type="Proteomes" id="UP000006238"/>
    </source>
</evidence>
<protein>
    <recommendedName>
        <fullName evidence="2">inorganic diphosphatase</fullName>
        <ecNumber evidence="2">3.6.1.1</ecNumber>
    </recommendedName>
    <alternativeName>
        <fullName evidence="6">Pyrophosphate phospho-hydrolase</fullName>
    </alternativeName>
</protein>
<dbReference type="NCBIfam" id="NF011442">
    <property type="entry name" value="PRK14869.1-4"/>
    <property type="match status" value="1"/>
</dbReference>
<reference evidence="10 11" key="1">
    <citation type="submission" date="2010-02" db="EMBL/GenBank/DDBJ databases">
        <authorList>
            <person name="Weinstock G."/>
            <person name="Sodergren E."/>
            <person name="Clifton S."/>
            <person name="Fulton L."/>
            <person name="Fulton B."/>
            <person name="Courtney L."/>
            <person name="Fronick C."/>
            <person name="Harrison M."/>
            <person name="Strong C."/>
            <person name="Farmer C."/>
            <person name="Delahaunty K."/>
            <person name="Markovic C."/>
            <person name="Hall O."/>
            <person name="Minx P."/>
            <person name="Tomlinson C."/>
            <person name="Mitreva M."/>
            <person name="Nelson J."/>
            <person name="Hou S."/>
            <person name="Wollam A."/>
            <person name="Pepin K.H."/>
            <person name="Johnson M."/>
            <person name="Bhonagiri V."/>
            <person name="Zhang X."/>
            <person name="Suruliraj S."/>
            <person name="Warren W."/>
            <person name="Chinwalla A."/>
            <person name="Mardis E.R."/>
            <person name="Wilson R.K."/>
        </authorList>
    </citation>
    <scope>NUCLEOTIDE SEQUENCE [LARGE SCALE GENOMIC DNA]</scope>
    <source>
        <strain evidence="10 11">DSM 2876</strain>
    </source>
</reference>
<evidence type="ECO:0000256" key="1">
    <source>
        <dbReference type="ARBA" id="ARBA00001936"/>
    </source>
</evidence>
<dbReference type="Pfam" id="PF01368">
    <property type="entry name" value="DHH"/>
    <property type="match status" value="1"/>
</dbReference>
<dbReference type="Pfam" id="PF07085">
    <property type="entry name" value="DRTGG"/>
    <property type="match status" value="1"/>
</dbReference>
<dbReference type="Proteomes" id="UP000006238">
    <property type="component" value="Unassembled WGS sequence"/>
</dbReference>
<dbReference type="FunFam" id="3.90.1640.10:FF:000001">
    <property type="entry name" value="Probable manganese-dependent inorganic pyrophosphatase"/>
    <property type="match status" value="1"/>
</dbReference>
<dbReference type="Pfam" id="PF00571">
    <property type="entry name" value="CBS"/>
    <property type="match status" value="2"/>
</dbReference>
<accession>D4RYF2</accession>
<keyword evidence="3" id="KW-0479">Metal-binding</keyword>
<dbReference type="PANTHER" id="PTHR12112:SF22">
    <property type="entry name" value="MANGANESE-DEPENDENT INORGANIC PYROPHOSPHATASE-RELATED"/>
    <property type="match status" value="1"/>
</dbReference>
<name>D4RYF2_9FIRM</name>
<dbReference type="InterPro" id="IPR004097">
    <property type="entry name" value="DHHA2"/>
</dbReference>
<dbReference type="GO" id="GO:0004427">
    <property type="term" value="F:inorganic diphosphate phosphatase activity"/>
    <property type="evidence" value="ECO:0007669"/>
    <property type="project" value="UniProtKB-EC"/>
</dbReference>
<dbReference type="AlphaFoldDB" id="D4RYF2"/>
<dbReference type="EC" id="3.6.1.1" evidence="2"/>
<keyword evidence="4" id="KW-0378">Hydrolase</keyword>
<feature type="domain" description="CBS" evidence="9">
    <location>
        <begin position="251"/>
        <end position="308"/>
    </location>
</feature>
<keyword evidence="5" id="KW-0464">Manganese</keyword>
<dbReference type="GeneID" id="98917199"/>
<evidence type="ECO:0000256" key="4">
    <source>
        <dbReference type="ARBA" id="ARBA00022801"/>
    </source>
</evidence>
<comment type="catalytic activity">
    <reaction evidence="7">
        <text>diphosphate + H2O = 2 phosphate + H(+)</text>
        <dbReference type="Rhea" id="RHEA:24576"/>
        <dbReference type="ChEBI" id="CHEBI:15377"/>
        <dbReference type="ChEBI" id="CHEBI:15378"/>
        <dbReference type="ChEBI" id="CHEBI:33019"/>
        <dbReference type="ChEBI" id="CHEBI:43474"/>
        <dbReference type="EC" id="3.6.1.1"/>
    </reaction>
</comment>
<gene>
    <name evidence="10" type="ORF">BUTYVIB_00857</name>
</gene>
<proteinExistence type="predicted"/>
<evidence type="ECO:0000256" key="6">
    <source>
        <dbReference type="ARBA" id="ARBA00032535"/>
    </source>
</evidence>
<evidence type="ECO:0000256" key="2">
    <source>
        <dbReference type="ARBA" id="ARBA00012146"/>
    </source>
</evidence>
<dbReference type="EMBL" id="ABWN01000022">
    <property type="protein sequence ID" value="EFF69052.1"/>
    <property type="molecule type" value="Genomic_DNA"/>
</dbReference>
<dbReference type="GO" id="GO:0005737">
    <property type="term" value="C:cytoplasm"/>
    <property type="evidence" value="ECO:0007669"/>
    <property type="project" value="InterPro"/>
</dbReference>
<dbReference type="NCBIfam" id="NF011443">
    <property type="entry name" value="PRK14869.1-5"/>
    <property type="match status" value="1"/>
</dbReference>
<dbReference type="InterPro" id="IPR038763">
    <property type="entry name" value="DHH_sf"/>
</dbReference>
<dbReference type="InterPro" id="IPR038222">
    <property type="entry name" value="DHHA2_dom_sf"/>
</dbReference>
<evidence type="ECO:0000256" key="3">
    <source>
        <dbReference type="ARBA" id="ARBA00022723"/>
    </source>
</evidence>
<sequence length="545" mass="60477">MSEVYVVGHRNPDTDSVCSAIAYANLKNKITGTEDYHPYRAGQLNEETQFVLKKCDVAVPPLLQDVRVQVSDLKIRKTESVKSTISMKNAWNLMKELGVITLPVVKNKKLEGLITITDIATSYMEVVDNHMLEEAETTYKQIAETLEGRIVCTNHNRPCVSGKVITAVATPDIIEESIETGDIVILGNRYEAQLCAIEMGAGCLVICEKAPVSITISRLATECGCTIISSPHDALTVSRLIFQSVPIGHVMKKDSLVTFRLDDFVDDIRKVMAEKRHRDFPILDKHGNYVGMISRRNLLDVDKKKIIMVDHNEANQAVNGIESADILEIIDHHRLGAVETISPVFFYNKPVGCTATIIYKMYVDAGVKIEPKIALLMCSAIISDTLIFRSPTCTEMDREAGKALAEIAGINIKEHAHEMFFAGSNISEKTAKELFTGDFKRFSIGDTTFGIGQVSCMDGEELDQVKKKVMTYMKEQYKSLGVNMLYFMLTDIIKPGTELLCVGDGAMELVERAFGVQGSDDVVYLPGVVSRKKQVVPEIMMEITQ</sequence>
<dbReference type="SMART" id="SM00116">
    <property type="entry name" value="CBS"/>
    <property type="match status" value="2"/>
</dbReference>
<dbReference type="Gene3D" id="3.40.1390.20">
    <property type="entry name" value="HprK N-terminal domain-like"/>
    <property type="match status" value="1"/>
</dbReference>